<proteinExistence type="predicted"/>
<dbReference type="PANTHER" id="PTHR36978">
    <property type="entry name" value="P-LOOP CONTAINING NUCLEOTIDE TRIPHOSPHATE HYDROLASE"/>
    <property type="match status" value="1"/>
</dbReference>
<dbReference type="InterPro" id="IPR027417">
    <property type="entry name" value="P-loop_NTPase"/>
</dbReference>
<evidence type="ECO:0000313" key="3">
    <source>
        <dbReference type="Proteomes" id="UP001430848"/>
    </source>
</evidence>
<organism evidence="2 3">
    <name type="scientific">Diaporthe eres</name>
    <name type="common">Phomopsis oblonga</name>
    <dbReference type="NCBI Taxonomy" id="83184"/>
    <lineage>
        <taxon>Eukaryota</taxon>
        <taxon>Fungi</taxon>
        <taxon>Dikarya</taxon>
        <taxon>Ascomycota</taxon>
        <taxon>Pezizomycotina</taxon>
        <taxon>Sordariomycetes</taxon>
        <taxon>Sordariomycetidae</taxon>
        <taxon>Diaporthales</taxon>
        <taxon>Diaporthaceae</taxon>
        <taxon>Diaporthe</taxon>
        <taxon>Diaporthe eres species complex</taxon>
    </lineage>
</organism>
<dbReference type="EMBL" id="JAKNSF020000001">
    <property type="protein sequence ID" value="KAK7742708.1"/>
    <property type="molecule type" value="Genomic_DNA"/>
</dbReference>
<sequence length="429" mass="48130">MAQPAPLLHKSPETRPIKPMQILSLGMTRTGSSSIAQALTILGYNNIHHGVKDVGNASDWPVLSRAADSFFPSLATYTGAAFTRADWDQVFGKYEGATDIASFFALPLMESYPDAKVILVERDIDSWYASMEEAIWSTTWGWRAFLIMDVIGRLKGLQGGLTIRKIMLGYYEAGSVGEIRRKARERYYRHYAEVRAAAPEGRLLEYKVEDGWGPLCEFLGKPVPEVPFPHANKRKDHVARVAARQNMFLKMVALGMLKKLLPGVVLAVAFGSQIRTINLHTDTYLFMFRNLHRQIQQFVQRLRNMANNSNSKNLDAEMSKLFINSDEARGVDAFEAASLDIPQTARPESASPLAKTFAEQEEKAKGRSHMHFTPTPRPEPKAVKSEAEVLAQVPRNAWKCCRCELTNPLAGPFCWGCRTHYVCYRCSPA</sequence>
<protein>
    <recommendedName>
        <fullName evidence="4">RanBP2-type domain-containing protein</fullName>
    </recommendedName>
</protein>
<dbReference type="Gene3D" id="3.40.50.300">
    <property type="entry name" value="P-loop containing nucleotide triphosphate hydrolases"/>
    <property type="match status" value="1"/>
</dbReference>
<gene>
    <name evidence="2" type="ORF">SLS63_000273</name>
</gene>
<name>A0ABR1PQB9_DIAER</name>
<keyword evidence="3" id="KW-1185">Reference proteome</keyword>
<comment type="caution">
    <text evidence="2">The sequence shown here is derived from an EMBL/GenBank/DDBJ whole genome shotgun (WGS) entry which is preliminary data.</text>
</comment>
<evidence type="ECO:0008006" key="4">
    <source>
        <dbReference type="Google" id="ProtNLM"/>
    </source>
</evidence>
<dbReference type="Pfam" id="PF17784">
    <property type="entry name" value="Sulfotransfer_4"/>
    <property type="match status" value="1"/>
</dbReference>
<evidence type="ECO:0000313" key="2">
    <source>
        <dbReference type="EMBL" id="KAK7742708.1"/>
    </source>
</evidence>
<dbReference type="PANTHER" id="PTHR36978:SF4">
    <property type="entry name" value="P-LOOP CONTAINING NUCLEOSIDE TRIPHOSPHATE HYDROLASE PROTEIN"/>
    <property type="match status" value="1"/>
</dbReference>
<evidence type="ECO:0000256" key="1">
    <source>
        <dbReference type="SAM" id="MobiDB-lite"/>
    </source>
</evidence>
<dbReference type="InterPro" id="IPR040632">
    <property type="entry name" value="Sulfotransfer_4"/>
</dbReference>
<feature type="region of interest" description="Disordered" evidence="1">
    <location>
        <begin position="360"/>
        <end position="382"/>
    </location>
</feature>
<accession>A0ABR1PQB9</accession>
<dbReference type="SUPFAM" id="SSF52540">
    <property type="entry name" value="P-loop containing nucleoside triphosphate hydrolases"/>
    <property type="match status" value="1"/>
</dbReference>
<reference evidence="2 3" key="1">
    <citation type="submission" date="2024-02" db="EMBL/GenBank/DDBJ databases">
        <title>De novo assembly and annotation of 12 fungi associated with fruit tree decline syndrome in Ontario, Canada.</title>
        <authorList>
            <person name="Sulman M."/>
            <person name="Ellouze W."/>
            <person name="Ilyukhin E."/>
        </authorList>
    </citation>
    <scope>NUCLEOTIDE SEQUENCE [LARGE SCALE GENOMIC DNA]</scope>
    <source>
        <strain evidence="2 3">M169</strain>
    </source>
</reference>
<dbReference type="Proteomes" id="UP001430848">
    <property type="component" value="Unassembled WGS sequence"/>
</dbReference>